<dbReference type="InterPro" id="IPR001568">
    <property type="entry name" value="RNase_T2-like"/>
</dbReference>
<evidence type="ECO:0000256" key="2">
    <source>
        <dbReference type="RuleBase" id="RU004328"/>
    </source>
</evidence>
<dbReference type="PROSITE" id="PS00530">
    <property type="entry name" value="RNASE_T2_1"/>
    <property type="match status" value="1"/>
</dbReference>
<dbReference type="InterPro" id="IPR033130">
    <property type="entry name" value="RNase_T2_His_AS_2"/>
</dbReference>
<dbReference type="SUPFAM" id="SSF55895">
    <property type="entry name" value="Ribonuclease Rh-like"/>
    <property type="match status" value="1"/>
</dbReference>
<dbReference type="InterPro" id="IPR018188">
    <property type="entry name" value="RNase_T2_His_AS_1"/>
</dbReference>
<dbReference type="PANTHER" id="PTHR11240:SF22">
    <property type="entry name" value="RIBONUCLEASE T2"/>
    <property type="match status" value="1"/>
</dbReference>
<accession>A0A0G4IA35</accession>
<feature type="region of interest" description="Disordered" evidence="3">
    <location>
        <begin position="321"/>
        <end position="349"/>
    </location>
</feature>
<dbReference type="GO" id="GO:0033897">
    <property type="term" value="F:ribonuclease T2 activity"/>
    <property type="evidence" value="ECO:0007669"/>
    <property type="project" value="InterPro"/>
</dbReference>
<comment type="similarity">
    <text evidence="1 2">Belongs to the RNase T2 family.</text>
</comment>
<keyword evidence="4" id="KW-0732">Signal</keyword>
<proteinExistence type="inferred from homology"/>
<sequence length="349" mass="38433">MAARLLMGVWGLLCAMLVRASVDGLLAGEARNITGGVLGSSRRRRDGEGGLDEGMTGDMYVLAFTWTPEFCFGHSRKWPGCASPHRFWRSHFTLHGLWPQYSAGGYPTACSTESFDVNAAKEVGWNLMVKYWPNVKYSEQSQKYGSFWEHEWTKHGTCSGLPQVTYLQASIDAIKEIPTPKLIASAAGQDISTEDAREALGGSDRVALQCQAGKYLSGAYLCLSADEEGRPSSPRVCPADVLREDSCSNSVVTVQSFGNRKQREGTWEYPDWEESRDWGGRGTLWPQRKSNETVVHDVEMQIEGVSENGLRVRVPVSESLSGVKHLRGSGQEGAYSRSRSDTGESVFVS</sequence>
<organism evidence="5">
    <name type="scientific">Chromera velia CCMP2878</name>
    <dbReference type="NCBI Taxonomy" id="1169474"/>
    <lineage>
        <taxon>Eukaryota</taxon>
        <taxon>Sar</taxon>
        <taxon>Alveolata</taxon>
        <taxon>Colpodellida</taxon>
        <taxon>Chromeraceae</taxon>
        <taxon>Chromera</taxon>
    </lineage>
</organism>
<dbReference type="VEuPathDB" id="CryptoDB:Cvel_12440"/>
<reference evidence="5" key="1">
    <citation type="submission" date="2014-11" db="EMBL/GenBank/DDBJ databases">
        <authorList>
            <person name="Otto D Thomas"/>
            <person name="Naeem Raeece"/>
        </authorList>
    </citation>
    <scope>NUCLEOTIDE SEQUENCE</scope>
</reference>
<evidence type="ECO:0000256" key="4">
    <source>
        <dbReference type="SAM" id="SignalP"/>
    </source>
</evidence>
<dbReference type="GO" id="GO:0003723">
    <property type="term" value="F:RNA binding"/>
    <property type="evidence" value="ECO:0007669"/>
    <property type="project" value="InterPro"/>
</dbReference>
<feature type="chain" id="PRO_5005192522" evidence="4">
    <location>
        <begin position="21"/>
        <end position="349"/>
    </location>
</feature>
<protein>
    <submittedName>
        <fullName evidence="5">Uncharacterized protein</fullName>
    </submittedName>
</protein>
<dbReference type="Gene3D" id="3.90.730.10">
    <property type="entry name" value="Ribonuclease T2-like"/>
    <property type="match status" value="1"/>
</dbReference>
<evidence type="ECO:0000313" key="5">
    <source>
        <dbReference type="EMBL" id="CEM54022.1"/>
    </source>
</evidence>
<name>A0A0G4IA35_9ALVE</name>
<dbReference type="PANTHER" id="PTHR11240">
    <property type="entry name" value="RIBONUCLEASE T2"/>
    <property type="match status" value="1"/>
</dbReference>
<dbReference type="EMBL" id="CDMZ01005748">
    <property type="protein sequence ID" value="CEM54022.1"/>
    <property type="molecule type" value="Genomic_DNA"/>
</dbReference>
<dbReference type="CDD" id="cd00374">
    <property type="entry name" value="RNase_T2"/>
    <property type="match status" value="1"/>
</dbReference>
<dbReference type="AlphaFoldDB" id="A0A0G4IA35"/>
<dbReference type="GO" id="GO:0005576">
    <property type="term" value="C:extracellular region"/>
    <property type="evidence" value="ECO:0007669"/>
    <property type="project" value="TreeGrafter"/>
</dbReference>
<feature type="signal peptide" evidence="4">
    <location>
        <begin position="1"/>
        <end position="20"/>
    </location>
</feature>
<dbReference type="Pfam" id="PF00445">
    <property type="entry name" value="Ribonuclease_T2"/>
    <property type="match status" value="1"/>
</dbReference>
<dbReference type="InterPro" id="IPR036430">
    <property type="entry name" value="RNase_T2-like_sf"/>
</dbReference>
<gene>
    <name evidence="5" type="ORF">Cvel_12440</name>
</gene>
<evidence type="ECO:0000256" key="3">
    <source>
        <dbReference type="SAM" id="MobiDB-lite"/>
    </source>
</evidence>
<dbReference type="GO" id="GO:0006401">
    <property type="term" value="P:RNA catabolic process"/>
    <property type="evidence" value="ECO:0007669"/>
    <property type="project" value="TreeGrafter"/>
</dbReference>
<evidence type="ECO:0000256" key="1">
    <source>
        <dbReference type="ARBA" id="ARBA00007469"/>
    </source>
</evidence>
<dbReference type="PROSITE" id="PS00531">
    <property type="entry name" value="RNASE_T2_2"/>
    <property type="match status" value="1"/>
</dbReference>